<name>A0AAD7SQQ3_9TELE</name>
<reference evidence="1" key="1">
    <citation type="journal article" date="2023" name="Science">
        <title>Genome structures resolve the early diversification of teleost fishes.</title>
        <authorList>
            <person name="Parey E."/>
            <person name="Louis A."/>
            <person name="Montfort J."/>
            <person name="Bouchez O."/>
            <person name="Roques C."/>
            <person name="Iampietro C."/>
            <person name="Lluch J."/>
            <person name="Castinel A."/>
            <person name="Donnadieu C."/>
            <person name="Desvignes T."/>
            <person name="Floi Bucao C."/>
            <person name="Jouanno E."/>
            <person name="Wen M."/>
            <person name="Mejri S."/>
            <person name="Dirks R."/>
            <person name="Jansen H."/>
            <person name="Henkel C."/>
            <person name="Chen W.J."/>
            <person name="Zahm M."/>
            <person name="Cabau C."/>
            <person name="Klopp C."/>
            <person name="Thompson A.W."/>
            <person name="Robinson-Rechavi M."/>
            <person name="Braasch I."/>
            <person name="Lecointre G."/>
            <person name="Bobe J."/>
            <person name="Postlethwait J.H."/>
            <person name="Berthelot C."/>
            <person name="Roest Crollius H."/>
            <person name="Guiguen Y."/>
        </authorList>
    </citation>
    <scope>NUCLEOTIDE SEQUENCE</scope>
    <source>
        <strain evidence="1">NC1722</strain>
    </source>
</reference>
<evidence type="ECO:0000313" key="1">
    <source>
        <dbReference type="EMBL" id="KAJ8407030.1"/>
    </source>
</evidence>
<organism evidence="1 2">
    <name type="scientific">Aldrovandia affinis</name>
    <dbReference type="NCBI Taxonomy" id="143900"/>
    <lineage>
        <taxon>Eukaryota</taxon>
        <taxon>Metazoa</taxon>
        <taxon>Chordata</taxon>
        <taxon>Craniata</taxon>
        <taxon>Vertebrata</taxon>
        <taxon>Euteleostomi</taxon>
        <taxon>Actinopterygii</taxon>
        <taxon>Neopterygii</taxon>
        <taxon>Teleostei</taxon>
        <taxon>Notacanthiformes</taxon>
        <taxon>Halosauridae</taxon>
        <taxon>Aldrovandia</taxon>
    </lineage>
</organism>
<comment type="caution">
    <text evidence="1">The sequence shown here is derived from an EMBL/GenBank/DDBJ whole genome shotgun (WGS) entry which is preliminary data.</text>
</comment>
<keyword evidence="2" id="KW-1185">Reference proteome</keyword>
<dbReference type="EMBL" id="JAINUG010000041">
    <property type="protein sequence ID" value="KAJ8407030.1"/>
    <property type="molecule type" value="Genomic_DNA"/>
</dbReference>
<dbReference type="AlphaFoldDB" id="A0AAD7SQQ3"/>
<sequence length="168" mass="18157">GGVVVGWLHQGPRWCLVGRVGDNAPLPAPPLPMQRTATPQLLHPTQDCSCRSTRRRWTEAGRWARTKSQFLTDSLNLSGQHHGVPSGTLGAWAPYDYLSPCGLVLGRGRAKWNAGAGLDTPTAEATEPVALAGGQTGCVQQTTAHADRLNENQLCCRRKNTIISHIKF</sequence>
<accession>A0AAD7SQQ3</accession>
<dbReference type="Proteomes" id="UP001221898">
    <property type="component" value="Unassembled WGS sequence"/>
</dbReference>
<feature type="non-terminal residue" evidence="1">
    <location>
        <position position="168"/>
    </location>
</feature>
<gene>
    <name evidence="1" type="ORF">AAFF_G00293060</name>
</gene>
<evidence type="ECO:0000313" key="2">
    <source>
        <dbReference type="Proteomes" id="UP001221898"/>
    </source>
</evidence>
<protein>
    <submittedName>
        <fullName evidence="1">Uncharacterized protein</fullName>
    </submittedName>
</protein>
<proteinExistence type="predicted"/>